<evidence type="ECO:0000313" key="2">
    <source>
        <dbReference type="WBParaSite" id="ES5_v2.g12037.t1"/>
    </source>
</evidence>
<reference evidence="2" key="1">
    <citation type="submission" date="2022-11" db="UniProtKB">
        <authorList>
            <consortium name="WormBaseParasite"/>
        </authorList>
    </citation>
    <scope>IDENTIFICATION</scope>
</reference>
<proteinExistence type="predicted"/>
<name>A0AC34F4P4_9BILA</name>
<organism evidence="1 2">
    <name type="scientific">Panagrolaimus sp. ES5</name>
    <dbReference type="NCBI Taxonomy" id="591445"/>
    <lineage>
        <taxon>Eukaryota</taxon>
        <taxon>Metazoa</taxon>
        <taxon>Ecdysozoa</taxon>
        <taxon>Nematoda</taxon>
        <taxon>Chromadorea</taxon>
        <taxon>Rhabditida</taxon>
        <taxon>Tylenchina</taxon>
        <taxon>Panagrolaimomorpha</taxon>
        <taxon>Panagrolaimoidea</taxon>
        <taxon>Panagrolaimidae</taxon>
        <taxon>Panagrolaimus</taxon>
    </lineage>
</organism>
<sequence length="778" mass="88573">MKFLLPLGFILGYLISIGLAADDLIFVQAIWRHGDRSPTETFTKDRNQEDAWVQGWGQLTERGMRQHLDLGKKLRSIYVDQYKFLSPDYHNHEIYFLLPFGFILGYLISMGLAADDLIFVQAIWRHGDRSPTETFTKDRNQEDAWVQGWGQLTEWGMRQHLDLGKKLRSIYVDQYKFLSSDYRNHEIYVRSTDVNRTMISAMSNMFAMYPAAATDAGQTYPNSTAWPTYQVDGKHVNRTMISAMSNMFAMYPAAATCAGQTYPNSTAWPTYKVDGKQVGYVPIPIHTINDIYDYTLNADMTCPRQDALREIIKQTPEYIQLTAQKKELLDNLTRITGDQIDLSNIWVVADALFIEKTWNKTWNAAFTDDLYKEINITNDITEYWDNGLQLNKFQDIDFSIEIPKLRGGSLLWSIIGHINQKIDCIANPSKDYCGFFQKLKYYVYSAVSGSLLWSIIGHINQKIDCIANPGKDYCGFFQKLKYYVYSAHDTTLAALFSTLKLNKTNWNEDGYPHYSSAVTVELWRKANTTDNYYIKFVYFPLDPVDNIGHLQENLTIPDCPDPCTPDTFMQRSNPYKPIPSAQELLIANRLSDQPIVSSITGSFWKYNYNAALFNKDGQIGMVVRVQNLKNDIGPSHLAVSTITIINGTVTATPTTNQTFTLMQPAEACGTEDPRITYNDGIYYLFYTAYDCHAALLSSAMSTNPFNFNSWKRFANIDLPLRSWSKSGAALFASDSNELSQDYLFWGDSAFPVGGIGIALGQPGKWSWADTGDYLLKVR</sequence>
<evidence type="ECO:0000313" key="1">
    <source>
        <dbReference type="Proteomes" id="UP000887579"/>
    </source>
</evidence>
<dbReference type="Proteomes" id="UP000887579">
    <property type="component" value="Unplaced"/>
</dbReference>
<accession>A0AC34F4P4</accession>
<dbReference type="WBParaSite" id="ES5_v2.g12037.t1">
    <property type="protein sequence ID" value="ES5_v2.g12037.t1"/>
    <property type="gene ID" value="ES5_v2.g12037"/>
</dbReference>
<protein>
    <submittedName>
        <fullName evidence="2">Acid phosphatase</fullName>
    </submittedName>
</protein>